<accession>A0A0H5Q1T3</accession>
<name>A0A0H5Q1T3_9ZZZZ</name>
<evidence type="ECO:0000256" key="1">
    <source>
        <dbReference type="ARBA" id="ARBA00022529"/>
    </source>
</evidence>
<dbReference type="AlphaFoldDB" id="A0A0H5Q1T3"/>
<dbReference type="InterPro" id="IPR023346">
    <property type="entry name" value="Lysozyme-like_dom_sf"/>
</dbReference>
<organism evidence="3">
    <name type="scientific">uncultured prokaryote</name>
    <dbReference type="NCBI Taxonomy" id="198431"/>
    <lineage>
        <taxon>unclassified sequences</taxon>
        <taxon>environmental samples</taxon>
    </lineage>
</organism>
<dbReference type="Gene3D" id="1.10.530.40">
    <property type="match status" value="1"/>
</dbReference>
<dbReference type="GO" id="GO:0009253">
    <property type="term" value="P:peptidoglycan catabolic process"/>
    <property type="evidence" value="ECO:0007669"/>
    <property type="project" value="InterPro"/>
</dbReference>
<keyword evidence="2" id="KW-0081">Bacteriolytic enzyme</keyword>
<dbReference type="EMBL" id="LN853445">
    <property type="protein sequence ID" value="CRY95956.1"/>
    <property type="molecule type" value="Genomic_DNA"/>
</dbReference>
<dbReference type="Pfam" id="PF00959">
    <property type="entry name" value="Phage_lysozyme"/>
    <property type="match status" value="1"/>
</dbReference>
<dbReference type="InterPro" id="IPR002196">
    <property type="entry name" value="Glyco_hydro_24"/>
</dbReference>
<protein>
    <recommendedName>
        <fullName evidence="4">Lysozyme</fullName>
    </recommendedName>
</protein>
<dbReference type="GO" id="GO:0016998">
    <property type="term" value="P:cell wall macromolecule catabolic process"/>
    <property type="evidence" value="ECO:0007669"/>
    <property type="project" value="InterPro"/>
</dbReference>
<evidence type="ECO:0000256" key="2">
    <source>
        <dbReference type="ARBA" id="ARBA00022638"/>
    </source>
</evidence>
<dbReference type="GO" id="GO:0003796">
    <property type="term" value="F:lysozyme activity"/>
    <property type="evidence" value="ECO:0007669"/>
    <property type="project" value="InterPro"/>
</dbReference>
<dbReference type="GO" id="GO:0042742">
    <property type="term" value="P:defense response to bacterium"/>
    <property type="evidence" value="ECO:0007669"/>
    <property type="project" value="UniProtKB-KW"/>
</dbReference>
<evidence type="ECO:0000313" key="3">
    <source>
        <dbReference type="EMBL" id="CRY95956.1"/>
    </source>
</evidence>
<proteinExistence type="predicted"/>
<evidence type="ECO:0008006" key="4">
    <source>
        <dbReference type="Google" id="ProtNLM"/>
    </source>
</evidence>
<dbReference type="InterPro" id="IPR023347">
    <property type="entry name" value="Lysozyme_dom_sf"/>
</dbReference>
<reference evidence="3" key="2">
    <citation type="submission" date="2015-07" db="EMBL/GenBank/DDBJ databases">
        <title>Plasmids, circular viruses and viroids from rat gut.</title>
        <authorList>
            <person name="Jorgensen T.J."/>
            <person name="Hansen M.A."/>
            <person name="Xu Z."/>
            <person name="Tabak M.A."/>
            <person name="Sorensen S.J."/>
            <person name="Hansen L.H."/>
        </authorList>
    </citation>
    <scope>NUCLEOTIDE SEQUENCE</scope>
    <source>
        <strain evidence="3">RGFK0839</strain>
    </source>
</reference>
<reference evidence="3" key="1">
    <citation type="submission" date="2015-06" db="EMBL/GenBank/DDBJ databases">
        <authorList>
            <person name="Joergensen T."/>
        </authorList>
    </citation>
    <scope>NUCLEOTIDE SEQUENCE</scope>
    <source>
        <strain evidence="3">RGFK0839</strain>
    </source>
</reference>
<sequence>MKIRENVHDDRRAARELLLSANAFITTKAFEFNYEYVTLHASKRNVGGYRHFTMAPIDTIVPRALADLWLQDDLELAADQIRKRDFAPMTQGAFDALACFVFDMGASDLRQGDLCHCLELGLIAPAARILAAHAWRRSDQRTPRRKRRIAEALLMQTGRIGVASQR</sequence>
<keyword evidence="1" id="KW-0929">Antimicrobial</keyword>
<dbReference type="SUPFAM" id="SSF53955">
    <property type="entry name" value="Lysozyme-like"/>
    <property type="match status" value="1"/>
</dbReference>
<dbReference type="GO" id="GO:0031640">
    <property type="term" value="P:killing of cells of another organism"/>
    <property type="evidence" value="ECO:0007669"/>
    <property type="project" value="UniProtKB-KW"/>
</dbReference>